<feature type="chain" id="PRO_5041654566" evidence="1">
    <location>
        <begin position="20"/>
        <end position="106"/>
    </location>
</feature>
<reference evidence="3" key="1">
    <citation type="submission" date="2023-11" db="UniProtKB">
        <authorList>
            <consortium name="WormBaseParasite"/>
        </authorList>
    </citation>
    <scope>IDENTIFICATION</scope>
</reference>
<sequence length="106" mass="12613">MKHLILFHINVLPLLLCASMKVDLVVKKFLNDRENVTKYVNCMKFATKQYWMPEIIQEIKVPESSTLHQCINTEISKYNDIFRLSTLVIEIYEVMKNYNIHLCTLY</sequence>
<dbReference type="WBParaSite" id="SMTH1_107740.1">
    <property type="protein sequence ID" value="SMTH1_107740.1"/>
    <property type="gene ID" value="SMTH1_107740"/>
</dbReference>
<evidence type="ECO:0000256" key="1">
    <source>
        <dbReference type="SAM" id="SignalP"/>
    </source>
</evidence>
<protein>
    <submittedName>
        <fullName evidence="3">Uncharacterized protein</fullName>
    </submittedName>
</protein>
<evidence type="ECO:0000313" key="3">
    <source>
        <dbReference type="WBParaSite" id="SMTH1_107740.1"/>
    </source>
</evidence>
<accession>A0AA85AU85</accession>
<organism evidence="2 3">
    <name type="scientific">Schistosoma mattheei</name>
    <dbReference type="NCBI Taxonomy" id="31246"/>
    <lineage>
        <taxon>Eukaryota</taxon>
        <taxon>Metazoa</taxon>
        <taxon>Spiralia</taxon>
        <taxon>Lophotrochozoa</taxon>
        <taxon>Platyhelminthes</taxon>
        <taxon>Trematoda</taxon>
        <taxon>Digenea</taxon>
        <taxon>Strigeidida</taxon>
        <taxon>Schistosomatoidea</taxon>
        <taxon>Schistosomatidae</taxon>
        <taxon>Schistosoma</taxon>
    </lineage>
</organism>
<keyword evidence="1" id="KW-0732">Signal</keyword>
<proteinExistence type="predicted"/>
<dbReference type="AlphaFoldDB" id="A0AA85AU85"/>
<name>A0AA85AU85_9TREM</name>
<feature type="signal peptide" evidence="1">
    <location>
        <begin position="1"/>
        <end position="19"/>
    </location>
</feature>
<dbReference type="Proteomes" id="UP000050791">
    <property type="component" value="Unassembled WGS sequence"/>
</dbReference>
<evidence type="ECO:0000313" key="2">
    <source>
        <dbReference type="Proteomes" id="UP000050791"/>
    </source>
</evidence>